<dbReference type="InterPro" id="IPR039426">
    <property type="entry name" value="TonB-dep_rcpt-like"/>
</dbReference>
<feature type="signal peptide" evidence="2">
    <location>
        <begin position="1"/>
        <end position="22"/>
    </location>
</feature>
<keyword evidence="2" id="KW-0732">Signal</keyword>
<keyword evidence="1" id="KW-1134">Transmembrane beta strand</keyword>
<dbReference type="InterPro" id="IPR023997">
    <property type="entry name" value="TonB-dep_OMP_SusC/RagA_CS"/>
</dbReference>
<dbReference type="InterPro" id="IPR037066">
    <property type="entry name" value="Plug_dom_sf"/>
</dbReference>
<evidence type="ECO:0000256" key="2">
    <source>
        <dbReference type="SAM" id="SignalP"/>
    </source>
</evidence>
<evidence type="ECO:0000256" key="1">
    <source>
        <dbReference type="PROSITE-ProRule" id="PRU01360"/>
    </source>
</evidence>
<protein>
    <submittedName>
        <fullName evidence="4">TonB-linked outer membrane protein, SusC/RagA family</fullName>
    </submittedName>
</protein>
<dbReference type="NCBIfam" id="TIGR04056">
    <property type="entry name" value="OMP_RagA_SusC"/>
    <property type="match status" value="1"/>
</dbReference>
<dbReference type="SUPFAM" id="SSF49464">
    <property type="entry name" value="Carboxypeptidase regulatory domain-like"/>
    <property type="match status" value="1"/>
</dbReference>
<dbReference type="PROSITE" id="PS52016">
    <property type="entry name" value="TONB_DEPENDENT_REC_3"/>
    <property type="match status" value="1"/>
</dbReference>
<dbReference type="GO" id="GO:0009279">
    <property type="term" value="C:cell outer membrane"/>
    <property type="evidence" value="ECO:0007669"/>
    <property type="project" value="UniProtKB-SubCell"/>
</dbReference>
<name>A0A1T5NGQ5_9BACT</name>
<keyword evidence="5" id="KW-1185">Reference proteome</keyword>
<evidence type="ECO:0000313" key="4">
    <source>
        <dbReference type="EMBL" id="SKC99318.1"/>
    </source>
</evidence>
<feature type="chain" id="PRO_5012233861" evidence="2">
    <location>
        <begin position="23"/>
        <end position="1127"/>
    </location>
</feature>
<dbReference type="AlphaFoldDB" id="A0A1T5NGQ5"/>
<dbReference type="InterPro" id="IPR023996">
    <property type="entry name" value="TonB-dep_OMP_SusC/RagA"/>
</dbReference>
<reference evidence="4 5" key="1">
    <citation type="submission" date="2017-02" db="EMBL/GenBank/DDBJ databases">
        <authorList>
            <person name="Peterson S.W."/>
        </authorList>
    </citation>
    <scope>NUCLEOTIDE SEQUENCE [LARGE SCALE GENOMIC DNA]</scope>
    <source>
        <strain evidence="4 5">DSM 18108</strain>
    </source>
</reference>
<comment type="subcellular location">
    <subcellularLocation>
        <location evidence="1">Cell outer membrane</location>
        <topology evidence="1">Multi-pass membrane protein</topology>
    </subcellularLocation>
</comment>
<feature type="domain" description="TonB-dependent receptor plug" evidence="3">
    <location>
        <begin position="240"/>
        <end position="336"/>
    </location>
</feature>
<proteinExistence type="inferred from homology"/>
<organism evidence="4 5">
    <name type="scientific">Chitinophaga ginsengisegetis</name>
    <dbReference type="NCBI Taxonomy" id="393003"/>
    <lineage>
        <taxon>Bacteria</taxon>
        <taxon>Pseudomonadati</taxon>
        <taxon>Bacteroidota</taxon>
        <taxon>Chitinophagia</taxon>
        <taxon>Chitinophagales</taxon>
        <taxon>Chitinophagaceae</taxon>
        <taxon>Chitinophaga</taxon>
    </lineage>
</organism>
<evidence type="ECO:0000313" key="5">
    <source>
        <dbReference type="Proteomes" id="UP000190166"/>
    </source>
</evidence>
<dbReference type="FunFam" id="2.170.130.10:FF:000003">
    <property type="entry name" value="SusC/RagA family TonB-linked outer membrane protein"/>
    <property type="match status" value="1"/>
</dbReference>
<dbReference type="Gene3D" id="2.60.40.1120">
    <property type="entry name" value="Carboxypeptidase-like, regulatory domain"/>
    <property type="match status" value="1"/>
</dbReference>
<dbReference type="EMBL" id="FUZZ01000001">
    <property type="protein sequence ID" value="SKC99318.1"/>
    <property type="molecule type" value="Genomic_DNA"/>
</dbReference>
<dbReference type="Gene3D" id="2.170.130.10">
    <property type="entry name" value="TonB-dependent receptor, plug domain"/>
    <property type="match status" value="1"/>
</dbReference>
<accession>A0A1T5NGQ5</accession>
<comment type="similarity">
    <text evidence="1">Belongs to the TonB-dependent receptor family.</text>
</comment>
<dbReference type="SUPFAM" id="SSF56935">
    <property type="entry name" value="Porins"/>
    <property type="match status" value="1"/>
</dbReference>
<keyword evidence="1" id="KW-0813">Transport</keyword>
<dbReference type="NCBIfam" id="TIGR04057">
    <property type="entry name" value="SusC_RagA_signa"/>
    <property type="match status" value="1"/>
</dbReference>
<dbReference type="STRING" id="393003.SAMN05660461_1444"/>
<keyword evidence="1" id="KW-0472">Membrane</keyword>
<gene>
    <name evidence="4" type="ORF">SAMN05660461_1444</name>
</gene>
<dbReference type="InterPro" id="IPR012910">
    <property type="entry name" value="Plug_dom"/>
</dbReference>
<keyword evidence="1" id="KW-0812">Transmembrane</keyword>
<dbReference type="InterPro" id="IPR008969">
    <property type="entry name" value="CarboxyPept-like_regulatory"/>
</dbReference>
<keyword evidence="1" id="KW-0998">Cell outer membrane</keyword>
<evidence type="ECO:0000259" key="3">
    <source>
        <dbReference type="Pfam" id="PF07715"/>
    </source>
</evidence>
<dbReference type="RefSeq" id="WP_079468707.1">
    <property type="nucleotide sequence ID" value="NZ_FUZZ01000001.1"/>
</dbReference>
<dbReference type="Pfam" id="PF13715">
    <property type="entry name" value="CarbopepD_reg_2"/>
    <property type="match status" value="1"/>
</dbReference>
<dbReference type="Pfam" id="PF07715">
    <property type="entry name" value="Plug"/>
    <property type="match status" value="1"/>
</dbReference>
<sequence length="1127" mass="125986">MKNLLPLTWGLALLCLTTNVFAADDGLRQNFAGNGYNHNAYTPVNEKVSRDTQLTLKVALEEIYRVKGILFIYNDQQIEGITFPRQLLKLEAAPLITAIDKILTSHQLRCSKLNNKQYLIVAASEKDAPAAQITELPRKPAVVISGNVKDGIGNPLPGVTVKISRTGKGIITNAAGHYAIDAEPLDTLEFSFIGYKKQLQPVRNRLEMEITMEAEEGGLNEVVIIGYGKQRKISLIGAQTGIKIEELKQPVRNLSTLLAGRLAGIIGVQRSGEPGYDDAQIWIRGISTFTDSRPLVLVDGVERPFSNIDPEDIESFNILKDASATAVYGVRGANGVIVITTKGGKAQKTQINADLNKGITQFTRLPHYADGVTYMKMANEATTTRGGTAQYSEEAIRKTATGEDPELYPNVNWIDEIFRKNGSNKRANLNMRGGTDVTSYYVSVSYYDEIGLFKRDDLAKYNSDIKFTRYNFTSNLNMKVTKTTRLEFGVQGYIGNGNYPGTGTDAIFDAAIKLPPIVHPPKYSDGRIGGQRTGDVTNPYDLLTQTGYATEFRNQIFSNIRLRQDLGFLVKGLSFTTMFSFDSYNLHKMARTKTVDNWIATGRDADGKLIFEQTRIGTNYLSYARSNGGNRQFYTETALNYDNTFGKHRVGGLLLYNQSDKIDAFKDDFIGSIPRRQRGLAGRGTYSWSDKYLAEVNFGYNGSETFSPNRRYGFFPSAGLGWVVSGENFFRPITNTIQFLKFRFSYGLVGNGEILDGDNIRRFAYIPIVASTTGYTFGKDRNNTFNGYDIGEYASDVTWETAKKTNLGMEITTFRDKLNIQVDVFKENRKNIFLRRSSIPALIGLRSNPYGNLGKTENKGIDISIDYNHKIGAVQLNLKGNFTYNRNKVIDDDLPAWAYPYLERKGQKIGQRFGYIAEGLFADSAEILRSPVQNGNVRPGDLKFKDINGDGVINAYDQSAIGYGSVPEIVYGFGVNAAYKNFSIGLFFQGISNVDIYAYGEGFVPFQQGGTRGNLMDVITDRWTPENPNPHAFYPRLSFGDVNDNYKSSTWWVKNGRYLRLKNAEISYTLPPQWLKRVGVQRSRIYVMGYNLVTFSPFQLWDVELGEGRGTKYPQLTTYNVGASFQF</sequence>
<dbReference type="Proteomes" id="UP000190166">
    <property type="component" value="Unassembled WGS sequence"/>
</dbReference>